<comment type="caution">
    <text evidence="1">The sequence shown here is derived from an EMBL/GenBank/DDBJ whole genome shotgun (WGS) entry which is preliminary data.</text>
</comment>
<evidence type="ECO:0000313" key="1">
    <source>
        <dbReference type="EMBL" id="KKL90864.1"/>
    </source>
</evidence>
<reference evidence="1" key="1">
    <citation type="journal article" date="2015" name="Nature">
        <title>Complex archaea that bridge the gap between prokaryotes and eukaryotes.</title>
        <authorList>
            <person name="Spang A."/>
            <person name="Saw J.H."/>
            <person name="Jorgensen S.L."/>
            <person name="Zaremba-Niedzwiedzka K."/>
            <person name="Martijn J."/>
            <person name="Lind A.E."/>
            <person name="van Eijk R."/>
            <person name="Schleper C."/>
            <person name="Guy L."/>
            <person name="Ettema T.J."/>
        </authorList>
    </citation>
    <scope>NUCLEOTIDE SEQUENCE</scope>
</reference>
<proteinExistence type="predicted"/>
<organism evidence="1">
    <name type="scientific">marine sediment metagenome</name>
    <dbReference type="NCBI Taxonomy" id="412755"/>
    <lineage>
        <taxon>unclassified sequences</taxon>
        <taxon>metagenomes</taxon>
        <taxon>ecological metagenomes</taxon>
    </lineage>
</organism>
<accession>A0A0F9FWT4</accession>
<sequence>MPSHFFSFQFNQLSSHAITIFKYQFTRVTVG</sequence>
<name>A0A0F9FWT4_9ZZZZ</name>
<protein>
    <submittedName>
        <fullName evidence="1">Uncharacterized protein</fullName>
    </submittedName>
</protein>
<feature type="non-terminal residue" evidence="1">
    <location>
        <position position="31"/>
    </location>
</feature>
<dbReference type="EMBL" id="LAZR01019893">
    <property type="protein sequence ID" value="KKL90864.1"/>
    <property type="molecule type" value="Genomic_DNA"/>
</dbReference>
<gene>
    <name evidence="1" type="ORF">LCGC14_1900410</name>
</gene>
<dbReference type="AlphaFoldDB" id="A0A0F9FWT4"/>